<proteinExistence type="predicted"/>
<protein>
    <submittedName>
        <fullName evidence="1">Uncharacterized protein</fullName>
    </submittedName>
</protein>
<evidence type="ECO:0000313" key="2">
    <source>
        <dbReference type="Proteomes" id="UP000829685"/>
    </source>
</evidence>
<dbReference type="AlphaFoldDB" id="A0A9P9WSN7"/>
<accession>A0A9P9WSN7</accession>
<name>A0A9P9WSN7_9PEZI</name>
<dbReference type="EMBL" id="JAFIMR010000006">
    <property type="protein sequence ID" value="KAI1877681.1"/>
    <property type="molecule type" value="Genomic_DNA"/>
</dbReference>
<reference evidence="1" key="1">
    <citation type="submission" date="2021-03" db="EMBL/GenBank/DDBJ databases">
        <title>Revisited historic fungal species revealed as producer of novel bioactive compounds through whole genome sequencing and comparative genomics.</title>
        <authorList>
            <person name="Vignolle G.A."/>
            <person name="Hochenegger N."/>
            <person name="Mach R.L."/>
            <person name="Mach-Aigner A.R."/>
            <person name="Javad Rahimi M."/>
            <person name="Salim K.A."/>
            <person name="Chan C.M."/>
            <person name="Lim L.B.L."/>
            <person name="Cai F."/>
            <person name="Druzhinina I.S."/>
            <person name="U'Ren J.M."/>
            <person name="Derntl C."/>
        </authorList>
    </citation>
    <scope>NUCLEOTIDE SEQUENCE</scope>
    <source>
        <strain evidence="1">TUCIM 5799</strain>
    </source>
</reference>
<sequence>MTAPHPQMPGFQSAGVPNVRRAAGPLSRSLPTLAAIGAVAAVATYVRSQLSTSKSTYNKIFAQQNTPEVEEARRRQLMVETNGDPRRTLFNILGW</sequence>
<dbReference type="OrthoDB" id="5188169at2759"/>
<dbReference type="Proteomes" id="UP000829685">
    <property type="component" value="Unassembled WGS sequence"/>
</dbReference>
<evidence type="ECO:0000313" key="1">
    <source>
        <dbReference type="EMBL" id="KAI1877681.1"/>
    </source>
</evidence>
<comment type="caution">
    <text evidence="1">The sequence shown here is derived from an EMBL/GenBank/DDBJ whole genome shotgun (WGS) entry which is preliminary data.</text>
</comment>
<organism evidence="1 2">
    <name type="scientific">Neoarthrinium moseri</name>
    <dbReference type="NCBI Taxonomy" id="1658444"/>
    <lineage>
        <taxon>Eukaryota</taxon>
        <taxon>Fungi</taxon>
        <taxon>Dikarya</taxon>
        <taxon>Ascomycota</taxon>
        <taxon>Pezizomycotina</taxon>
        <taxon>Sordariomycetes</taxon>
        <taxon>Xylariomycetidae</taxon>
        <taxon>Amphisphaeriales</taxon>
        <taxon>Apiosporaceae</taxon>
        <taxon>Neoarthrinium</taxon>
    </lineage>
</organism>
<gene>
    <name evidence="1" type="ORF">JX265_003689</name>
</gene>
<keyword evidence="2" id="KW-1185">Reference proteome</keyword>